<gene>
    <name evidence="1" type="ORF">OE88DRAFT_1654515</name>
</gene>
<reference evidence="1 2" key="1">
    <citation type="journal article" date="2019" name="Nat. Ecol. Evol.">
        <title>Megaphylogeny resolves global patterns of mushroom evolution.</title>
        <authorList>
            <person name="Varga T."/>
            <person name="Krizsan K."/>
            <person name="Foldi C."/>
            <person name="Dima B."/>
            <person name="Sanchez-Garcia M."/>
            <person name="Sanchez-Ramirez S."/>
            <person name="Szollosi G.J."/>
            <person name="Szarkandi J.G."/>
            <person name="Papp V."/>
            <person name="Albert L."/>
            <person name="Andreopoulos W."/>
            <person name="Angelini C."/>
            <person name="Antonin V."/>
            <person name="Barry K.W."/>
            <person name="Bougher N.L."/>
            <person name="Buchanan P."/>
            <person name="Buyck B."/>
            <person name="Bense V."/>
            <person name="Catcheside P."/>
            <person name="Chovatia M."/>
            <person name="Cooper J."/>
            <person name="Damon W."/>
            <person name="Desjardin D."/>
            <person name="Finy P."/>
            <person name="Geml J."/>
            <person name="Haridas S."/>
            <person name="Hughes K."/>
            <person name="Justo A."/>
            <person name="Karasinski D."/>
            <person name="Kautmanova I."/>
            <person name="Kiss B."/>
            <person name="Kocsube S."/>
            <person name="Kotiranta H."/>
            <person name="LaButti K.M."/>
            <person name="Lechner B.E."/>
            <person name="Liimatainen K."/>
            <person name="Lipzen A."/>
            <person name="Lukacs Z."/>
            <person name="Mihaltcheva S."/>
            <person name="Morgado L.N."/>
            <person name="Niskanen T."/>
            <person name="Noordeloos M.E."/>
            <person name="Ohm R.A."/>
            <person name="Ortiz-Santana B."/>
            <person name="Ovrebo C."/>
            <person name="Racz N."/>
            <person name="Riley R."/>
            <person name="Savchenko A."/>
            <person name="Shiryaev A."/>
            <person name="Soop K."/>
            <person name="Spirin V."/>
            <person name="Szebenyi C."/>
            <person name="Tomsovsky M."/>
            <person name="Tulloss R.E."/>
            <person name="Uehling J."/>
            <person name="Grigoriev I.V."/>
            <person name="Vagvolgyi C."/>
            <person name="Papp T."/>
            <person name="Martin F.M."/>
            <person name="Miettinen O."/>
            <person name="Hibbett D.S."/>
            <person name="Nagy L.G."/>
        </authorList>
    </citation>
    <scope>NUCLEOTIDE SEQUENCE [LARGE SCALE GENOMIC DNA]</scope>
    <source>
        <strain evidence="1 2">OMC1185</strain>
    </source>
</reference>
<protein>
    <submittedName>
        <fullName evidence="1">Uncharacterized protein</fullName>
    </submittedName>
</protein>
<evidence type="ECO:0000313" key="1">
    <source>
        <dbReference type="EMBL" id="TFK54039.1"/>
    </source>
</evidence>
<keyword evidence="2" id="KW-1185">Reference proteome</keyword>
<sequence length="83" mass="8704">MFCCPSLPVRGLAQLQLLPCLSETSNVALGHRLPGFTEDTSASKSTTTNACLRHFAMGVAGGPLSSSFALRLLYLIAIVVIAP</sequence>
<organism evidence="1 2">
    <name type="scientific">Heliocybe sulcata</name>
    <dbReference type="NCBI Taxonomy" id="5364"/>
    <lineage>
        <taxon>Eukaryota</taxon>
        <taxon>Fungi</taxon>
        <taxon>Dikarya</taxon>
        <taxon>Basidiomycota</taxon>
        <taxon>Agaricomycotina</taxon>
        <taxon>Agaricomycetes</taxon>
        <taxon>Gloeophyllales</taxon>
        <taxon>Gloeophyllaceae</taxon>
        <taxon>Heliocybe</taxon>
    </lineage>
</organism>
<dbReference type="AlphaFoldDB" id="A0A5C3N877"/>
<dbReference type="Proteomes" id="UP000305948">
    <property type="component" value="Unassembled WGS sequence"/>
</dbReference>
<evidence type="ECO:0000313" key="2">
    <source>
        <dbReference type="Proteomes" id="UP000305948"/>
    </source>
</evidence>
<dbReference type="EMBL" id="ML213506">
    <property type="protein sequence ID" value="TFK54039.1"/>
    <property type="molecule type" value="Genomic_DNA"/>
</dbReference>
<proteinExistence type="predicted"/>
<name>A0A5C3N877_9AGAM</name>
<accession>A0A5C3N877</accession>